<proteinExistence type="predicted"/>
<protein>
    <submittedName>
        <fullName evidence="1">Uncharacterized protein</fullName>
    </submittedName>
</protein>
<organism evidence="1 2">
    <name type="scientific">Paraphaeosphaeria minitans</name>
    <dbReference type="NCBI Taxonomy" id="565426"/>
    <lineage>
        <taxon>Eukaryota</taxon>
        <taxon>Fungi</taxon>
        <taxon>Dikarya</taxon>
        <taxon>Ascomycota</taxon>
        <taxon>Pezizomycotina</taxon>
        <taxon>Dothideomycetes</taxon>
        <taxon>Pleosporomycetidae</taxon>
        <taxon>Pleosporales</taxon>
        <taxon>Massarineae</taxon>
        <taxon>Didymosphaeriaceae</taxon>
        <taxon>Paraphaeosphaeria</taxon>
    </lineage>
</organism>
<sequence>MLLGCLKKSIADCRRVVGLIEQYKPCLNAVPSSYNAISRFGKLRKEIEELVSESQDSAHQESCRTFVWKPHKADQASEHIDISSKDLDKKISKERAAAFWSSIGPQNIYDEHPFHGLINTARTYGHHIGEIYVSIRPSAADSHEARSEENVMERIGKSEGKEGKFQHFAFVADAIDQTEVTFAAKELANVL</sequence>
<dbReference type="EMBL" id="WJXW01000019">
    <property type="protein sequence ID" value="KAF9728586.1"/>
    <property type="molecule type" value="Genomic_DNA"/>
</dbReference>
<dbReference type="AlphaFoldDB" id="A0A9P6G3U3"/>
<dbReference type="Proteomes" id="UP000756921">
    <property type="component" value="Unassembled WGS sequence"/>
</dbReference>
<gene>
    <name evidence="1" type="ORF">PMIN01_13414</name>
</gene>
<reference evidence="1" key="1">
    <citation type="journal article" date="2020" name="Mol. Plant Microbe Interact.">
        <title>Genome Sequence of the Biocontrol Agent Coniothyrium minitans strain Conio (IMI 134523).</title>
        <authorList>
            <person name="Patel D."/>
            <person name="Shittu T.A."/>
            <person name="Baroncelli R."/>
            <person name="Muthumeenakshi S."/>
            <person name="Osborne T.H."/>
            <person name="Janganan T.K."/>
            <person name="Sreenivasaprasad S."/>
        </authorList>
    </citation>
    <scope>NUCLEOTIDE SEQUENCE</scope>
    <source>
        <strain evidence="1">Conio</strain>
    </source>
</reference>
<comment type="caution">
    <text evidence="1">The sequence shown here is derived from an EMBL/GenBank/DDBJ whole genome shotgun (WGS) entry which is preliminary data.</text>
</comment>
<evidence type="ECO:0000313" key="1">
    <source>
        <dbReference type="EMBL" id="KAF9728586.1"/>
    </source>
</evidence>
<accession>A0A9P6G3U3</accession>
<keyword evidence="2" id="KW-1185">Reference proteome</keyword>
<name>A0A9P6G3U3_9PLEO</name>
<evidence type="ECO:0000313" key="2">
    <source>
        <dbReference type="Proteomes" id="UP000756921"/>
    </source>
</evidence>